<comment type="caution">
    <text evidence="3">The sequence shown here is derived from an EMBL/GenBank/DDBJ whole genome shotgun (WGS) entry which is preliminary data.</text>
</comment>
<evidence type="ECO:0000256" key="1">
    <source>
        <dbReference type="SAM" id="MobiDB-lite"/>
    </source>
</evidence>
<feature type="transmembrane region" description="Helical" evidence="2">
    <location>
        <begin position="259"/>
        <end position="284"/>
    </location>
</feature>
<gene>
    <name evidence="3" type="ORF">DES53_11985</name>
</gene>
<keyword evidence="2" id="KW-0812">Transmembrane</keyword>
<evidence type="ECO:0000313" key="4">
    <source>
        <dbReference type="Proteomes" id="UP000253426"/>
    </source>
</evidence>
<dbReference type="Proteomes" id="UP000253426">
    <property type="component" value="Unassembled WGS sequence"/>
</dbReference>
<accession>A0A366H2Z2</accession>
<evidence type="ECO:0000313" key="3">
    <source>
        <dbReference type="EMBL" id="RBP35919.1"/>
    </source>
</evidence>
<evidence type="ECO:0000256" key="2">
    <source>
        <dbReference type="SAM" id="Phobius"/>
    </source>
</evidence>
<feature type="transmembrane region" description="Helical" evidence="2">
    <location>
        <begin position="181"/>
        <end position="204"/>
    </location>
</feature>
<feature type="transmembrane region" description="Helical" evidence="2">
    <location>
        <begin position="154"/>
        <end position="175"/>
    </location>
</feature>
<sequence length="295" mass="33112">MEDQAPEPHEEEDPIRTCAYTGERRPQSQMVRIGPHYVVAEYKDAAVQFLQQGNEFDPPGKDMQAPPVRLMPLVTKAWDIFRQHWLLFFLINVTVALPVSILEGYVSTQVDPVEGGMRLLFFSISVNGIFISVGHAAIFAAMSRIWMGKVPTYGNAWFVTMARLGNVVLASIFVLILVMAGFFLCLVPGFLASVWLAFTICIVMDEGRSAWPAVERSADLARGRFWLLFLYFIAVTLPLTVLVFIYQVVVQFVPTLSHWLLDAVILTILSTPLLLVQVFTFVLYRALRSAPPVVS</sequence>
<feature type="region of interest" description="Disordered" evidence="1">
    <location>
        <begin position="1"/>
        <end position="21"/>
    </location>
</feature>
<feature type="transmembrane region" description="Helical" evidence="2">
    <location>
        <begin position="119"/>
        <end position="142"/>
    </location>
</feature>
<organism evidence="3 4">
    <name type="scientific">Roseimicrobium gellanilyticum</name>
    <dbReference type="NCBI Taxonomy" id="748857"/>
    <lineage>
        <taxon>Bacteria</taxon>
        <taxon>Pseudomonadati</taxon>
        <taxon>Verrucomicrobiota</taxon>
        <taxon>Verrucomicrobiia</taxon>
        <taxon>Verrucomicrobiales</taxon>
        <taxon>Verrucomicrobiaceae</taxon>
        <taxon>Roseimicrobium</taxon>
    </lineage>
</organism>
<keyword evidence="2" id="KW-0472">Membrane</keyword>
<dbReference type="OrthoDB" id="4829830at2"/>
<keyword evidence="2" id="KW-1133">Transmembrane helix</keyword>
<protein>
    <submittedName>
        <fullName evidence="3">Uncharacterized protein</fullName>
    </submittedName>
</protein>
<proteinExistence type="predicted"/>
<dbReference type="RefSeq" id="WP_113962173.1">
    <property type="nucleotide sequence ID" value="NZ_QNRR01000019.1"/>
</dbReference>
<name>A0A366H2Z2_9BACT</name>
<dbReference type="EMBL" id="QNRR01000019">
    <property type="protein sequence ID" value="RBP35919.1"/>
    <property type="molecule type" value="Genomic_DNA"/>
</dbReference>
<feature type="compositionally biased region" description="Acidic residues" evidence="1">
    <location>
        <begin position="1"/>
        <end position="13"/>
    </location>
</feature>
<feature type="transmembrane region" description="Helical" evidence="2">
    <location>
        <begin position="85"/>
        <end position="107"/>
    </location>
</feature>
<keyword evidence="4" id="KW-1185">Reference proteome</keyword>
<feature type="transmembrane region" description="Helical" evidence="2">
    <location>
        <begin position="225"/>
        <end position="247"/>
    </location>
</feature>
<reference evidence="3 4" key="1">
    <citation type="submission" date="2018-06" db="EMBL/GenBank/DDBJ databases">
        <title>Genomic Encyclopedia of Type Strains, Phase IV (KMG-IV): sequencing the most valuable type-strain genomes for metagenomic binning, comparative biology and taxonomic classification.</title>
        <authorList>
            <person name="Goeker M."/>
        </authorList>
    </citation>
    <scope>NUCLEOTIDE SEQUENCE [LARGE SCALE GENOMIC DNA]</scope>
    <source>
        <strain evidence="3 4">DSM 25532</strain>
    </source>
</reference>
<dbReference type="AlphaFoldDB" id="A0A366H2Z2"/>